<evidence type="ECO:0000313" key="2">
    <source>
        <dbReference type="WBParaSite" id="PS1159_v2.g9360.t1"/>
    </source>
</evidence>
<dbReference type="WBParaSite" id="PS1159_v2.g9360.t1">
    <property type="protein sequence ID" value="PS1159_v2.g9360.t1"/>
    <property type="gene ID" value="PS1159_v2.g9360"/>
</dbReference>
<proteinExistence type="predicted"/>
<accession>A0AC35GWT6</accession>
<organism evidence="1 2">
    <name type="scientific">Panagrolaimus sp. PS1159</name>
    <dbReference type="NCBI Taxonomy" id="55785"/>
    <lineage>
        <taxon>Eukaryota</taxon>
        <taxon>Metazoa</taxon>
        <taxon>Ecdysozoa</taxon>
        <taxon>Nematoda</taxon>
        <taxon>Chromadorea</taxon>
        <taxon>Rhabditida</taxon>
        <taxon>Tylenchina</taxon>
        <taxon>Panagrolaimomorpha</taxon>
        <taxon>Panagrolaimoidea</taxon>
        <taxon>Panagrolaimidae</taxon>
        <taxon>Panagrolaimus</taxon>
    </lineage>
</organism>
<name>A0AC35GWT6_9BILA</name>
<dbReference type="Proteomes" id="UP000887580">
    <property type="component" value="Unplaced"/>
</dbReference>
<sequence>MGIRDKSGSRSGSIHTSEHSLPEKLSQALKALRPGVLSQSSSGSSPFASKSGVVDADDVIYYTGANNKMPFQEQNSYEKKSSVKGRIFGNTRKSKSVFTKHSSPSRNGNDIAQFNLKSLDQIRHLYKSVPNVSSFDDGDEATPSTSRRCVDDAYAEIPSHVRPSTSRRCIDDAYAEIPSNNLSAMRSNSKYSRHSNSTKGLNADAFTATSSSMSSLGTSQSPTDSGYRSTPRHLFAAGIDSTKPPP</sequence>
<reference evidence="2" key="1">
    <citation type="submission" date="2022-11" db="UniProtKB">
        <authorList>
            <consortium name="WormBaseParasite"/>
        </authorList>
    </citation>
    <scope>IDENTIFICATION</scope>
</reference>
<protein>
    <submittedName>
        <fullName evidence="2">Uncharacterized protein</fullName>
    </submittedName>
</protein>
<evidence type="ECO:0000313" key="1">
    <source>
        <dbReference type="Proteomes" id="UP000887580"/>
    </source>
</evidence>